<keyword evidence="2 5" id="KW-0812">Transmembrane</keyword>
<organism evidence="6 7">
    <name type="scientific">Neolewinella litorea</name>
    <dbReference type="NCBI Taxonomy" id="2562452"/>
    <lineage>
        <taxon>Bacteria</taxon>
        <taxon>Pseudomonadati</taxon>
        <taxon>Bacteroidota</taxon>
        <taxon>Saprospiria</taxon>
        <taxon>Saprospirales</taxon>
        <taxon>Lewinellaceae</taxon>
        <taxon>Neolewinella</taxon>
    </lineage>
</organism>
<dbReference type="OrthoDB" id="799482at2"/>
<dbReference type="Pfam" id="PF13564">
    <property type="entry name" value="DoxX_2"/>
    <property type="match status" value="1"/>
</dbReference>
<evidence type="ECO:0000256" key="2">
    <source>
        <dbReference type="ARBA" id="ARBA00022692"/>
    </source>
</evidence>
<keyword evidence="4 5" id="KW-0472">Membrane</keyword>
<dbReference type="InterPro" id="IPR032808">
    <property type="entry name" value="DoxX"/>
</dbReference>
<comment type="subcellular location">
    <subcellularLocation>
        <location evidence="1">Membrane</location>
        <topology evidence="1">Multi-pass membrane protein</topology>
    </subcellularLocation>
</comment>
<dbReference type="EMBL" id="SRSF01000006">
    <property type="protein sequence ID" value="THH37693.1"/>
    <property type="molecule type" value="Genomic_DNA"/>
</dbReference>
<keyword evidence="3 5" id="KW-1133">Transmembrane helix</keyword>
<feature type="transmembrane region" description="Helical" evidence="5">
    <location>
        <begin position="49"/>
        <end position="79"/>
    </location>
</feature>
<evidence type="ECO:0008006" key="8">
    <source>
        <dbReference type="Google" id="ProtNLM"/>
    </source>
</evidence>
<comment type="caution">
    <text evidence="6">The sequence shown here is derived from an EMBL/GenBank/DDBJ whole genome shotgun (WGS) entry which is preliminary data.</text>
</comment>
<evidence type="ECO:0000313" key="7">
    <source>
        <dbReference type="Proteomes" id="UP000308528"/>
    </source>
</evidence>
<feature type="transmembrane region" description="Helical" evidence="5">
    <location>
        <begin position="91"/>
        <end position="109"/>
    </location>
</feature>
<dbReference type="AlphaFoldDB" id="A0A4V3XKN8"/>
<reference evidence="6 7" key="1">
    <citation type="submission" date="2019-04" db="EMBL/GenBank/DDBJ databases">
        <title>Lewinella litorea sp. nov., isolated from a marine sand.</title>
        <authorList>
            <person name="Yoon J.-H."/>
        </authorList>
    </citation>
    <scope>NUCLEOTIDE SEQUENCE [LARGE SCALE GENOMIC DNA]</scope>
    <source>
        <strain evidence="6 7">HSMS-39</strain>
    </source>
</reference>
<dbReference type="GO" id="GO:0016020">
    <property type="term" value="C:membrane"/>
    <property type="evidence" value="ECO:0007669"/>
    <property type="project" value="UniProtKB-SubCell"/>
</dbReference>
<feature type="transmembrane region" description="Helical" evidence="5">
    <location>
        <begin position="6"/>
        <end position="28"/>
    </location>
</feature>
<keyword evidence="7" id="KW-1185">Reference proteome</keyword>
<evidence type="ECO:0000256" key="3">
    <source>
        <dbReference type="ARBA" id="ARBA00022989"/>
    </source>
</evidence>
<evidence type="ECO:0000256" key="4">
    <source>
        <dbReference type="ARBA" id="ARBA00023136"/>
    </source>
</evidence>
<evidence type="ECO:0000256" key="1">
    <source>
        <dbReference type="ARBA" id="ARBA00004141"/>
    </source>
</evidence>
<gene>
    <name evidence="6" type="ORF">E4021_13440</name>
</gene>
<accession>A0A4V3XKN8</accession>
<protein>
    <recommendedName>
        <fullName evidence="8">DoxX family protein</fullName>
    </recommendedName>
</protein>
<evidence type="ECO:0000256" key="5">
    <source>
        <dbReference type="SAM" id="Phobius"/>
    </source>
</evidence>
<name>A0A4V3XKN8_9BACT</name>
<sequence>MDLPAVATYFSGVSFLFFGASCLTSSYMKSEFIRYGHDRERPLTGVLQMLGGAGLIAGFWLMPLLAFAAATGLCLMMAYGFGVRMKIGDSLWAATPAFLYAALNLYLAVHYAGRW</sequence>
<proteinExistence type="predicted"/>
<dbReference type="Proteomes" id="UP000308528">
    <property type="component" value="Unassembled WGS sequence"/>
</dbReference>
<evidence type="ECO:0000313" key="6">
    <source>
        <dbReference type="EMBL" id="THH37693.1"/>
    </source>
</evidence>
<dbReference type="RefSeq" id="WP_136459886.1">
    <property type="nucleotide sequence ID" value="NZ_SRSF01000006.1"/>
</dbReference>